<dbReference type="EMBL" id="BONW01000019">
    <property type="protein sequence ID" value="GIG89038.1"/>
    <property type="molecule type" value="Genomic_DNA"/>
</dbReference>
<sequence length="140" mass="12952">MLPGSAGFSGVLLGLPSTGLVACVESVVCVEPLLSAESMVRGLSVVCGLSVRAVSSSASGAGPAAAPDSGCCSAGNTPAAAPDSGCCSAGVAPVAGPGSLARSGLRSGVPVPGGSGVAVLVGAVDRAVSLAASDWSVDIG</sequence>
<evidence type="ECO:0000313" key="2">
    <source>
        <dbReference type="Proteomes" id="UP000646749"/>
    </source>
</evidence>
<evidence type="ECO:0008006" key="3">
    <source>
        <dbReference type="Google" id="ProtNLM"/>
    </source>
</evidence>
<name>A0ABQ4E2V1_9ACTN</name>
<proteinExistence type="predicted"/>
<keyword evidence="2" id="KW-1185">Reference proteome</keyword>
<comment type="caution">
    <text evidence="1">The sequence shown here is derived from an EMBL/GenBank/DDBJ whole genome shotgun (WGS) entry which is preliminary data.</text>
</comment>
<accession>A0ABQ4E2V1</accession>
<dbReference type="Proteomes" id="UP000646749">
    <property type="component" value="Unassembled WGS sequence"/>
</dbReference>
<organism evidence="1 2">
    <name type="scientific">Plantactinospora endophytica</name>
    <dbReference type="NCBI Taxonomy" id="673535"/>
    <lineage>
        <taxon>Bacteria</taxon>
        <taxon>Bacillati</taxon>
        <taxon>Actinomycetota</taxon>
        <taxon>Actinomycetes</taxon>
        <taxon>Micromonosporales</taxon>
        <taxon>Micromonosporaceae</taxon>
        <taxon>Plantactinospora</taxon>
    </lineage>
</organism>
<protein>
    <recommendedName>
        <fullName evidence="3">Secreted protein</fullName>
    </recommendedName>
</protein>
<gene>
    <name evidence="1" type="ORF">Pen02_39740</name>
</gene>
<reference evidence="1 2" key="1">
    <citation type="submission" date="2021-01" db="EMBL/GenBank/DDBJ databases">
        <title>Whole genome shotgun sequence of Plantactinospora endophytica NBRC 110450.</title>
        <authorList>
            <person name="Komaki H."/>
            <person name="Tamura T."/>
        </authorList>
    </citation>
    <scope>NUCLEOTIDE SEQUENCE [LARGE SCALE GENOMIC DNA]</scope>
    <source>
        <strain evidence="1 2">NBRC 110450</strain>
    </source>
</reference>
<evidence type="ECO:0000313" key="1">
    <source>
        <dbReference type="EMBL" id="GIG89038.1"/>
    </source>
</evidence>